<reference evidence="1" key="1">
    <citation type="submission" date="2021-03" db="EMBL/GenBank/DDBJ databases">
        <authorList>
            <person name="Ayuk M.A."/>
            <person name="Robinson C.J."/>
            <person name="Anderson W.A."/>
            <person name="Gugssa A."/>
            <person name="Somiranjan G."/>
            <person name="Allen-Mcfarlane R.F."/>
            <person name="Moore M."/>
            <person name="Davis A."/>
            <person name="Oduguwa K."/>
            <person name="Anike A.C."/>
            <person name="Hodgson K."/>
            <person name="Anozie O.M."/>
            <person name="Anyia G."/>
            <person name="Belai M.H."/>
            <person name="Britford J.S."/>
            <person name="Brown T.M."/>
            <person name="Bushrod L.M."/>
            <person name="Cason K.M."/>
            <person name="Clark A.S."/>
            <person name="Clay C.B."/>
            <person name="Dykes K.M."/>
            <person name="Gary T.D."/>
            <person name="Graham K.R."/>
            <person name="Green I.M."/>
            <person name="Hill I.C."/>
            <person name="Jarmon D.A."/>
            <person name="Mason C.D."/>
            <person name="Mongo I."/>
            <person name="Sims A.M."/>
            <person name="Tailey I.L."/>
            <person name="Tate L."/>
            <person name="Toingar J.A."/>
            <person name="Townsend M."/>
            <person name="Young J.A."/>
            <person name="Le K.B."/>
            <person name="Garlena R.A."/>
            <person name="Russell D.A."/>
            <person name="Jacobs-Sera D."/>
            <person name="Hatfull G.F."/>
        </authorList>
    </citation>
    <scope>NUCLEOTIDE SEQUENCE</scope>
</reference>
<dbReference type="Proteomes" id="UP000693687">
    <property type="component" value="Segment"/>
</dbReference>
<protein>
    <recommendedName>
        <fullName evidence="3">Transposase</fullName>
    </recommendedName>
</protein>
<proteinExistence type="predicted"/>
<sequence>MSEYAILGLAAETVDDLESVRIANENRLRSLTDPKLYGLDVRHPDVAALAVMVEQLKETEAAAVKNLQKRMRKHPLGPWVKQATGVGEKQAARLLASIGDPYWNSLHDRPRTVSELWSYCGYGDASRQVRRKGVQANWNSDAKVRAFLIATSCVKSKGVYRDVYDEARRKYADAVHTSECKRCGPAGKPAQPGSPLSLGHQHARALRAISKAVLKDMWLESKRLHETSDTQEAMAA</sequence>
<accession>A0A8F3IMU4</accession>
<evidence type="ECO:0000313" key="1">
    <source>
        <dbReference type="EMBL" id="QWY81085.1"/>
    </source>
</evidence>
<gene>
    <name evidence="1" type="primary">71</name>
    <name evidence="1" type="ORF">SEA_BURTON_71</name>
</gene>
<evidence type="ECO:0008006" key="3">
    <source>
        <dbReference type="Google" id="ProtNLM"/>
    </source>
</evidence>
<name>A0A8F3IMU4_9CAUD</name>
<organism evidence="1 2">
    <name type="scientific">Mycobacterium phage Burton</name>
    <dbReference type="NCBI Taxonomy" id="2836019"/>
    <lineage>
        <taxon>Viruses</taxon>
        <taxon>Duplodnaviria</taxon>
        <taxon>Heunggongvirae</taxon>
        <taxon>Uroviricota</taxon>
        <taxon>Caudoviricetes</taxon>
        <taxon>Fromanvirus</taxon>
        <taxon>Fromanvirus museum</taxon>
    </lineage>
</organism>
<evidence type="ECO:0000313" key="2">
    <source>
        <dbReference type="Proteomes" id="UP000693687"/>
    </source>
</evidence>
<dbReference type="EMBL" id="MW712732">
    <property type="protein sequence ID" value="QWY81085.1"/>
    <property type="molecule type" value="Genomic_DNA"/>
</dbReference>